<protein>
    <submittedName>
        <fullName evidence="2">DUF1378 family protein</fullName>
    </submittedName>
</protein>
<proteinExistence type="predicted"/>
<organism evidence="2 3">
    <name type="scientific">Escherichia coli</name>
    <dbReference type="NCBI Taxonomy" id="562"/>
    <lineage>
        <taxon>Bacteria</taxon>
        <taxon>Pseudomonadati</taxon>
        <taxon>Pseudomonadota</taxon>
        <taxon>Gammaproteobacteria</taxon>
        <taxon>Enterobacterales</taxon>
        <taxon>Enterobacteriaceae</taxon>
        <taxon>Escherichia</taxon>
    </lineage>
</organism>
<reference evidence="2" key="1">
    <citation type="submission" date="2021-01" db="EMBL/GenBank/DDBJ databases">
        <title>Genomes of Escherichia coli STEC strains from raw meat-based diets for companion animals.</title>
        <authorList>
            <person name="Stevens M.J.A."/>
            <person name="Stephan R."/>
        </authorList>
    </citation>
    <scope>NUCLEOTIDE SEQUENCE</scope>
    <source>
        <strain evidence="2">ATC7-7</strain>
    </source>
</reference>
<dbReference type="AlphaFoldDB" id="A0AAW4FDE6"/>
<feature type="non-terminal residue" evidence="2">
    <location>
        <position position="27"/>
    </location>
</feature>
<accession>A0AAW4FDE6</accession>
<gene>
    <name evidence="2" type="ORF">JNA68_27895</name>
</gene>
<keyword evidence="1" id="KW-0472">Membrane</keyword>
<feature type="transmembrane region" description="Helical" evidence="1">
    <location>
        <begin position="7"/>
        <end position="25"/>
    </location>
</feature>
<comment type="caution">
    <text evidence="2">The sequence shown here is derived from an EMBL/GenBank/DDBJ whole genome shotgun (WGS) entry which is preliminary data.</text>
</comment>
<dbReference type="InterPro" id="IPR009808">
    <property type="entry name" value="DUF1378"/>
</dbReference>
<dbReference type="RefSeq" id="WP_042798904.1">
    <property type="nucleotide sequence ID" value="NZ_BGGA01000137.1"/>
</dbReference>
<evidence type="ECO:0000313" key="2">
    <source>
        <dbReference type="EMBL" id="MBL6206937.1"/>
    </source>
</evidence>
<dbReference type="Proteomes" id="UP000655659">
    <property type="component" value="Unassembled WGS sequence"/>
</dbReference>
<keyword evidence="1" id="KW-0812">Transmembrane</keyword>
<dbReference type="EMBL" id="JAETYU010000155">
    <property type="protein sequence ID" value="MBL6206937.1"/>
    <property type="molecule type" value="Genomic_DNA"/>
</dbReference>
<evidence type="ECO:0000256" key="1">
    <source>
        <dbReference type="SAM" id="Phobius"/>
    </source>
</evidence>
<evidence type="ECO:0000313" key="3">
    <source>
        <dbReference type="Proteomes" id="UP000655659"/>
    </source>
</evidence>
<keyword evidence="1" id="KW-1133">Transmembrane helix</keyword>
<dbReference type="Pfam" id="PF07125">
    <property type="entry name" value="DUF1378"/>
    <property type="match status" value="1"/>
</dbReference>
<name>A0AAW4FDE6_ECOLX</name>
<sequence>MTFLNQLMLYFCTVVCVLYLLSGGYRA</sequence>